<keyword evidence="2" id="KW-1185">Reference proteome</keyword>
<evidence type="ECO:0000313" key="1">
    <source>
        <dbReference type="EMBL" id="MBU4692262.1"/>
    </source>
</evidence>
<dbReference type="EMBL" id="JAHMHH010000001">
    <property type="protein sequence ID" value="MBU4692262.1"/>
    <property type="molecule type" value="Genomic_DNA"/>
</dbReference>
<accession>A0ABS6DQQ1</accession>
<comment type="caution">
    <text evidence="1">The sequence shown here is derived from an EMBL/GenBank/DDBJ whole genome shotgun (WGS) entry which is preliminary data.</text>
</comment>
<proteinExistence type="predicted"/>
<protein>
    <submittedName>
        <fullName evidence="1">Uncharacterized protein</fullName>
    </submittedName>
</protein>
<sequence length="78" mass="9473">MNKIVSEIQIQNNSITNYDLIFDDYFSFNNTLTSNMWNIKLDFSKEFQEMKRIIENHGDLIFEKEKMIQKINLIYSRD</sequence>
<dbReference type="Proteomes" id="UP000718793">
    <property type="component" value="Unassembled WGS sequence"/>
</dbReference>
<dbReference type="RefSeq" id="WP_216488679.1">
    <property type="nucleotide sequence ID" value="NZ_JAHMHH010000001.1"/>
</dbReference>
<evidence type="ECO:0000313" key="2">
    <source>
        <dbReference type="Proteomes" id="UP000718793"/>
    </source>
</evidence>
<gene>
    <name evidence="1" type="ORF">KQ875_01460</name>
</gene>
<name>A0ABS6DQQ1_9MOLU</name>
<reference evidence="1" key="1">
    <citation type="submission" date="2021-06" db="EMBL/GenBank/DDBJ databases">
        <title>Novel Mycoplasma species detected in California sea lions (Zalophus californianus) from the USA.</title>
        <authorList>
            <person name="Volokhov D.V."/>
            <person name="Furtak V.A."/>
            <person name="Zagorodnyaya T.A."/>
        </authorList>
    </citation>
    <scope>NUCLEOTIDE SEQUENCE [LARGE SCALE GENOMIC DNA]</scope>
    <source>
        <strain evidence="1">CSL 5346</strain>
    </source>
</reference>
<organism evidence="1 2">
    <name type="scientific">Mycoplasma zalophi</name>
    <dbReference type="NCBI Taxonomy" id="191287"/>
    <lineage>
        <taxon>Bacteria</taxon>
        <taxon>Bacillati</taxon>
        <taxon>Mycoplasmatota</taxon>
        <taxon>Mollicutes</taxon>
        <taxon>Mycoplasmataceae</taxon>
        <taxon>Mycoplasma</taxon>
    </lineage>
</organism>